<dbReference type="AlphaFoldDB" id="A0A8S0UK63"/>
<feature type="region of interest" description="Disordered" evidence="1">
    <location>
        <begin position="1"/>
        <end position="40"/>
    </location>
</feature>
<comment type="caution">
    <text evidence="2">The sequence shown here is derived from an EMBL/GenBank/DDBJ whole genome shotgun (WGS) entry which is preliminary data.</text>
</comment>
<name>A0A8S0UK63_OLEEU</name>
<evidence type="ECO:0000313" key="2">
    <source>
        <dbReference type="EMBL" id="CAA3018600.1"/>
    </source>
</evidence>
<dbReference type="Gramene" id="OE9A020420T1">
    <property type="protein sequence ID" value="OE9A020420C1"/>
    <property type="gene ID" value="OE9A020420"/>
</dbReference>
<dbReference type="EMBL" id="CACTIH010007879">
    <property type="protein sequence ID" value="CAA3018600.1"/>
    <property type="molecule type" value="Genomic_DNA"/>
</dbReference>
<keyword evidence="3" id="KW-1185">Reference proteome</keyword>
<dbReference type="Proteomes" id="UP000594638">
    <property type="component" value="Unassembled WGS sequence"/>
</dbReference>
<reference evidence="2 3" key="1">
    <citation type="submission" date="2019-12" db="EMBL/GenBank/DDBJ databases">
        <authorList>
            <person name="Alioto T."/>
            <person name="Alioto T."/>
            <person name="Gomez Garrido J."/>
        </authorList>
    </citation>
    <scope>NUCLEOTIDE SEQUENCE [LARGE SCALE GENOMIC DNA]</scope>
</reference>
<organism evidence="2 3">
    <name type="scientific">Olea europaea subsp. europaea</name>
    <dbReference type="NCBI Taxonomy" id="158383"/>
    <lineage>
        <taxon>Eukaryota</taxon>
        <taxon>Viridiplantae</taxon>
        <taxon>Streptophyta</taxon>
        <taxon>Embryophyta</taxon>
        <taxon>Tracheophyta</taxon>
        <taxon>Spermatophyta</taxon>
        <taxon>Magnoliopsida</taxon>
        <taxon>eudicotyledons</taxon>
        <taxon>Gunneridae</taxon>
        <taxon>Pentapetalae</taxon>
        <taxon>asterids</taxon>
        <taxon>lamiids</taxon>
        <taxon>Lamiales</taxon>
        <taxon>Oleaceae</taxon>
        <taxon>Oleeae</taxon>
        <taxon>Olea</taxon>
    </lineage>
</organism>
<gene>
    <name evidence="2" type="ORF">OLEA9_A020420</name>
</gene>
<accession>A0A8S0UK63</accession>
<protein>
    <submittedName>
        <fullName evidence="2">Uncharacterized protein</fullName>
    </submittedName>
</protein>
<sequence length="184" mass="20940">MCASVLHTRRRQSRATRRDRAGRGGALKQRQRKHTSARGQHLRLEDRAIRRLAKPWARARWLGLALPGPIAPRARCSRSLIWVLARPPSGAASGPAGERVADARPRKHCEKFVPHHRQRPIWRVVLLVRHERRWRAASVRNPILACLHVCPGAAAPRRRGVPLGPPPLARVLHRLARTHIHTRF</sequence>
<proteinExistence type="predicted"/>
<evidence type="ECO:0000256" key="1">
    <source>
        <dbReference type="SAM" id="MobiDB-lite"/>
    </source>
</evidence>
<evidence type="ECO:0000313" key="3">
    <source>
        <dbReference type="Proteomes" id="UP000594638"/>
    </source>
</evidence>